<name>D8LCY9_ECTSI</name>
<dbReference type="EMBL" id="FN647812">
    <property type="protein sequence ID" value="CBN78356.1"/>
    <property type="molecule type" value="Genomic_DNA"/>
</dbReference>
<evidence type="ECO:0000313" key="3">
    <source>
        <dbReference type="Proteomes" id="UP000002630"/>
    </source>
</evidence>
<feature type="region of interest" description="Disordered" evidence="1">
    <location>
        <begin position="236"/>
        <end position="322"/>
    </location>
</feature>
<reference evidence="2 3" key="1">
    <citation type="journal article" date="2010" name="Nature">
        <title>The Ectocarpus genome and the independent evolution of multicellularity in brown algae.</title>
        <authorList>
            <person name="Cock J.M."/>
            <person name="Sterck L."/>
            <person name="Rouze P."/>
            <person name="Scornet D."/>
            <person name="Allen A.E."/>
            <person name="Amoutzias G."/>
            <person name="Anthouard V."/>
            <person name="Artiguenave F."/>
            <person name="Aury J.M."/>
            <person name="Badger J.H."/>
            <person name="Beszteri B."/>
            <person name="Billiau K."/>
            <person name="Bonnet E."/>
            <person name="Bothwell J.H."/>
            <person name="Bowler C."/>
            <person name="Boyen C."/>
            <person name="Brownlee C."/>
            <person name="Carrano C.J."/>
            <person name="Charrier B."/>
            <person name="Cho G.Y."/>
            <person name="Coelho S.M."/>
            <person name="Collen J."/>
            <person name="Corre E."/>
            <person name="Da Silva C."/>
            <person name="Delage L."/>
            <person name="Delaroque N."/>
            <person name="Dittami S.M."/>
            <person name="Doulbeau S."/>
            <person name="Elias M."/>
            <person name="Farnham G."/>
            <person name="Gachon C.M."/>
            <person name="Gschloessl B."/>
            <person name="Heesch S."/>
            <person name="Jabbari K."/>
            <person name="Jubin C."/>
            <person name="Kawai H."/>
            <person name="Kimura K."/>
            <person name="Kloareg B."/>
            <person name="Kupper F.C."/>
            <person name="Lang D."/>
            <person name="Le Bail A."/>
            <person name="Leblanc C."/>
            <person name="Lerouge P."/>
            <person name="Lohr M."/>
            <person name="Lopez P.J."/>
            <person name="Martens C."/>
            <person name="Maumus F."/>
            <person name="Michel G."/>
            <person name="Miranda-Saavedra D."/>
            <person name="Morales J."/>
            <person name="Moreau H."/>
            <person name="Motomura T."/>
            <person name="Nagasato C."/>
            <person name="Napoli C.A."/>
            <person name="Nelson D.R."/>
            <person name="Nyvall-Collen P."/>
            <person name="Peters A.F."/>
            <person name="Pommier C."/>
            <person name="Potin P."/>
            <person name="Poulain J."/>
            <person name="Quesneville H."/>
            <person name="Read B."/>
            <person name="Rensing S.A."/>
            <person name="Ritter A."/>
            <person name="Rousvoal S."/>
            <person name="Samanta M."/>
            <person name="Samson G."/>
            <person name="Schroeder D.C."/>
            <person name="Segurens B."/>
            <person name="Strittmatter M."/>
            <person name="Tonon T."/>
            <person name="Tregear J.W."/>
            <person name="Valentin K."/>
            <person name="von Dassow P."/>
            <person name="Yamagishi T."/>
            <person name="Van de Peer Y."/>
            <person name="Wincker P."/>
        </authorList>
    </citation>
    <scope>NUCLEOTIDE SEQUENCE [LARGE SCALE GENOMIC DNA]</scope>
    <source>
        <strain evidence="3">Ec32 / CCAP1310/4</strain>
    </source>
</reference>
<feature type="compositionally biased region" description="Basic and acidic residues" evidence="1">
    <location>
        <begin position="767"/>
        <end position="776"/>
    </location>
</feature>
<dbReference type="InParanoid" id="D8LCY9"/>
<dbReference type="OrthoDB" id="10453114at2759"/>
<feature type="compositionally biased region" description="Basic and acidic residues" evidence="1">
    <location>
        <begin position="687"/>
        <end position="697"/>
    </location>
</feature>
<feature type="compositionally biased region" description="Acidic residues" evidence="1">
    <location>
        <begin position="699"/>
        <end position="709"/>
    </location>
</feature>
<feature type="compositionally biased region" description="Basic and acidic residues" evidence="1">
    <location>
        <begin position="407"/>
        <end position="426"/>
    </location>
</feature>
<feature type="region of interest" description="Disordered" evidence="1">
    <location>
        <begin position="391"/>
        <end position="453"/>
    </location>
</feature>
<keyword evidence="3" id="KW-1185">Reference proteome</keyword>
<feature type="compositionally biased region" description="Basic and acidic residues" evidence="1">
    <location>
        <begin position="1"/>
        <end position="11"/>
    </location>
</feature>
<protein>
    <submittedName>
        <fullName evidence="2">Uncharacterized protein</fullName>
    </submittedName>
</protein>
<feature type="compositionally biased region" description="Basic and acidic residues" evidence="1">
    <location>
        <begin position="279"/>
        <end position="291"/>
    </location>
</feature>
<dbReference type="AlphaFoldDB" id="D8LCY9"/>
<feature type="region of interest" description="Disordered" evidence="1">
    <location>
        <begin position="738"/>
        <end position="801"/>
    </location>
</feature>
<feature type="compositionally biased region" description="Low complexity" evidence="1">
    <location>
        <begin position="239"/>
        <end position="254"/>
    </location>
</feature>
<feature type="compositionally biased region" description="Polar residues" evidence="1">
    <location>
        <begin position="306"/>
        <end position="322"/>
    </location>
</feature>
<feature type="region of interest" description="Disordered" evidence="1">
    <location>
        <begin position="1"/>
        <end position="28"/>
    </location>
</feature>
<organism evidence="2 3">
    <name type="scientific">Ectocarpus siliculosus</name>
    <name type="common">Brown alga</name>
    <name type="synonym">Conferva siliculosa</name>
    <dbReference type="NCBI Taxonomy" id="2880"/>
    <lineage>
        <taxon>Eukaryota</taxon>
        <taxon>Sar</taxon>
        <taxon>Stramenopiles</taxon>
        <taxon>Ochrophyta</taxon>
        <taxon>PX clade</taxon>
        <taxon>Phaeophyceae</taxon>
        <taxon>Ectocarpales</taxon>
        <taxon>Ectocarpaceae</taxon>
        <taxon>Ectocarpus</taxon>
    </lineage>
</organism>
<sequence>MSRATRDEAREQGGNPNRVGVLEPAAHGPTPKQLHELLHILMGTPAGIVQQVGYLLMLFVAVVKAGAAANNDSGAGSGGNCGDSTVNCRTPGQVAPGAACRTRGSTTVTAAERKSAIALLKAATKEAKKKNKMRGAAKPSIKSGRCLAKATDGSDAVKAKTLQCWAAKGKQNVRQLLKLLLESAGAVGKARPDHARLLKFHAQDISSEEARKGSSAAGAAFELMIGIIDAALHDDGKTSNGSASPSSTPSPSSSQADIAVGGEDIPTSAVDRTSTSKQQQREHLSHDERSDLLPVSLPGSRIVETPSPSSCGQERRSSNGAQPSNVASIAIVGHANSTTPGFDTSTSPLSSSLLKESVQGTTAAAAAAAAALSEETPSSSSKEDMFTIVEAADERWSSSDDDEEEAPLTRKRSDSSTERIQGDRENGVSAPAPLACTDVMDGPTTAQPAPRRASLVLDEVTNTPGPAEIAAEGGASTTHSPPPAGVALDQEVVMPSGVALNLDAEASTRSEPPSGAGEPYGGGQIVPYGYMPTVATTASPERREARVPHSPSGTVETILSQLVFFRLSSPILYRALVSLDVTADIKQACFVVWHGGALERIDEVSDLCCIIRRARRVSTAPQAVNIISSQMDVDPSVRLSIGAPHGSASFGPLEVRSRQQQQPLQHAFQDDSDGTDDSSVAVDSAGENEHDDGRGDSDAGSEDGDDDEPPPPPSAGHIDRDPLNDLLRAFAGLAALSGSSDGVESDGDERSSSSSGSSSGDADEDDASARGLHDEPNNTGSESSRDGLGSTRDDDDDGSDDLDCDARMGAFLCLEEMEYPRCRAGYENVEEGQAKWALSVIGKIADAIDAPTHTVTLAAMTLGVAGGVPGFMDGLTNEQICLLPAACVGDSICRLQESGTEESPAYDFNTATDAMLAITKTSSEGRGDGGSDIFGETSDEDAKTQLLALVVLLNEALPEGLSCPGSLHFIRILADQSGLSDTRTDQELENFFDQTDKRVRTAVLNGLLRTLSPSDIARGAFFGATGVSVKFTEQSA</sequence>
<gene>
    <name evidence="2" type="ORF">Esi_0112_0024</name>
</gene>
<accession>D8LCY9</accession>
<evidence type="ECO:0000256" key="1">
    <source>
        <dbReference type="SAM" id="MobiDB-lite"/>
    </source>
</evidence>
<evidence type="ECO:0000313" key="2">
    <source>
        <dbReference type="EMBL" id="CBN78356.1"/>
    </source>
</evidence>
<dbReference type="EMBL" id="FN649727">
    <property type="protein sequence ID" value="CBN78356.1"/>
    <property type="molecule type" value="Genomic_DNA"/>
</dbReference>
<dbReference type="Proteomes" id="UP000002630">
    <property type="component" value="Linkage Group LG02"/>
</dbReference>
<proteinExistence type="predicted"/>
<feature type="region of interest" description="Disordered" evidence="1">
    <location>
        <begin position="648"/>
        <end position="721"/>
    </location>
</feature>